<reference evidence="2 3" key="1">
    <citation type="submission" date="2024-07" db="EMBL/GenBank/DDBJ databases">
        <title>Active virus-host system and metabolic interactions in a Lokiarchaeon culture.</title>
        <authorList>
            <person name="Ponce Toledo R.I."/>
            <person name="Rodrigues Oliveira T."/>
            <person name="Schleper C."/>
        </authorList>
    </citation>
    <scope>NUCLEOTIDE SEQUENCE [LARGE SCALE GENOMIC DNA]</scope>
    <source>
        <strain evidence="2 3">B35</strain>
    </source>
</reference>
<evidence type="ECO:0000256" key="1">
    <source>
        <dbReference type="SAM" id="MobiDB-lite"/>
    </source>
</evidence>
<gene>
    <name evidence="2" type="ORF">AB2Z07_04475</name>
</gene>
<dbReference type="Proteomes" id="UP001568358">
    <property type="component" value="Unassembled WGS sequence"/>
</dbReference>
<feature type="region of interest" description="Disordered" evidence="1">
    <location>
        <begin position="434"/>
        <end position="586"/>
    </location>
</feature>
<organism evidence="2 3">
    <name type="scientific">Halodesulfovibrio aestuarii</name>
    <dbReference type="NCBI Taxonomy" id="126333"/>
    <lineage>
        <taxon>Bacteria</taxon>
        <taxon>Pseudomonadati</taxon>
        <taxon>Thermodesulfobacteriota</taxon>
        <taxon>Desulfovibrionia</taxon>
        <taxon>Desulfovibrionales</taxon>
        <taxon>Desulfovibrionaceae</taxon>
        <taxon>Halodesulfovibrio</taxon>
    </lineage>
</organism>
<feature type="compositionally biased region" description="Basic residues" evidence="1">
    <location>
        <begin position="457"/>
        <end position="472"/>
    </location>
</feature>
<sequence>MAVKKGTAIIKVGGAVTSSFTSAIKTVQNSLSVIGNSIQKLKKQQNMLKSNPAMQKVGETFSKTGQQAKGMASGVWDSATAVASSMATANAQAADQASLAKALGISGEAFIAWGGLAKEAGCDANVVGELMKNMATKLSEPPQLGEMTPITESIKTLGLAFKDFENLSPEQKFKTIASAIKNLGDTEAAQSIANNLMGGDSSKLFSFLRSRKESVGELLNQQKKLNSLSTQGRQGALVFAQAMGGMGGLFSNVTAEFIGLNGGALAPFVQDFGPKIASLFGINKDGIEAFGVGLGGVLSKVGDFALPMLQVFEEVENTIGIVVDTVGVFGDIAATVGDIMGSNFVGSGSNMVKTLLSIGQSIAPIVSGMIPALIGGIKAVGVAFMSNPIGLALGVIALIIGRIITKWEDLCNAFSSDGIGGAVATFFGFGGDKKDEEDEKEEQSPVGDTYKANRGEKQKKKGSKKSSKKRKNVGSVGSIFKRSQSAKQGVRSSNKKSTRSSSAQKSKVARPVGHTTLKPLSEQHSKASQKKKNSQGRLPKGQQARTANKGHLQSGAQVGQQRKAKTVAQPVPLNKTPASSPAPVASKQITDNRNVTINVYGAEGQSPREIAQAVYAKFIDDSAALYDHAYA</sequence>
<dbReference type="RefSeq" id="WP_371150058.1">
    <property type="nucleotide sequence ID" value="NZ_JBFSOO010000003.1"/>
</dbReference>
<protein>
    <recommendedName>
        <fullName evidence="4">Phage tail tape measure protein</fullName>
    </recommendedName>
</protein>
<evidence type="ECO:0000313" key="3">
    <source>
        <dbReference type="Proteomes" id="UP001568358"/>
    </source>
</evidence>
<evidence type="ECO:0008006" key="4">
    <source>
        <dbReference type="Google" id="ProtNLM"/>
    </source>
</evidence>
<proteinExistence type="predicted"/>
<evidence type="ECO:0000313" key="2">
    <source>
        <dbReference type="EMBL" id="MEZ6852792.1"/>
    </source>
</evidence>
<name>A0ABV4JRY4_9BACT</name>
<comment type="caution">
    <text evidence="2">The sequence shown here is derived from an EMBL/GenBank/DDBJ whole genome shotgun (WGS) entry which is preliminary data.</text>
</comment>
<dbReference type="EMBL" id="JBFSOO010000003">
    <property type="protein sequence ID" value="MEZ6852792.1"/>
    <property type="molecule type" value="Genomic_DNA"/>
</dbReference>
<keyword evidence="3" id="KW-1185">Reference proteome</keyword>
<accession>A0ABV4JRY4</accession>